<sequence>MNKNSIVTTLIVALVASIAFILIQPLFGMSTLTSRHAAAYVEFGGYNKTSALLLSWLVHIGVSVSYAALSNLIFIFNSSFTVSAIQIAVLGWMTTLIATPANEFVVKLVTTEKFPSLSSLSAINTDVGPKLWLHILFFAFIVFGFWIARLKSSATVPVSV</sequence>
<evidence type="ECO:0000313" key="3">
    <source>
        <dbReference type="Proteomes" id="UP001570071"/>
    </source>
</evidence>
<accession>A0ABV4MTX6</accession>
<feature type="transmembrane region" description="Helical" evidence="1">
    <location>
        <begin position="131"/>
        <end position="148"/>
    </location>
</feature>
<protein>
    <recommendedName>
        <fullName evidence="4">DUF4149 domain-containing protein</fullName>
    </recommendedName>
</protein>
<evidence type="ECO:0000313" key="2">
    <source>
        <dbReference type="EMBL" id="MEZ8720603.1"/>
    </source>
</evidence>
<feature type="transmembrane region" description="Helical" evidence="1">
    <location>
        <begin position="53"/>
        <end position="75"/>
    </location>
</feature>
<proteinExistence type="predicted"/>
<keyword evidence="1" id="KW-0812">Transmembrane</keyword>
<feature type="transmembrane region" description="Helical" evidence="1">
    <location>
        <begin position="87"/>
        <end position="111"/>
    </location>
</feature>
<evidence type="ECO:0008006" key="4">
    <source>
        <dbReference type="Google" id="ProtNLM"/>
    </source>
</evidence>
<organism evidence="2 3">
    <name type="scientific">Vibrio pomeroyi</name>
    <dbReference type="NCBI Taxonomy" id="198832"/>
    <lineage>
        <taxon>Bacteria</taxon>
        <taxon>Pseudomonadati</taxon>
        <taxon>Pseudomonadota</taxon>
        <taxon>Gammaproteobacteria</taxon>
        <taxon>Vibrionales</taxon>
        <taxon>Vibrionaceae</taxon>
        <taxon>Vibrio</taxon>
    </lineage>
</organism>
<dbReference type="EMBL" id="JBFSSG010000008">
    <property type="protein sequence ID" value="MEZ8720603.1"/>
    <property type="molecule type" value="Genomic_DNA"/>
</dbReference>
<evidence type="ECO:0000256" key="1">
    <source>
        <dbReference type="SAM" id="Phobius"/>
    </source>
</evidence>
<reference evidence="2 3" key="1">
    <citation type="journal article" date="2024" name="ISME J.">
        <title>Tailless and filamentous prophages are predominant in marine Vibrio.</title>
        <authorList>
            <person name="Steensen K."/>
            <person name="Seneca J."/>
            <person name="Bartlau N."/>
            <person name="Yu X.A."/>
            <person name="Hussain F.A."/>
            <person name="Polz M.F."/>
        </authorList>
    </citation>
    <scope>NUCLEOTIDE SEQUENCE [LARGE SCALE GENOMIC DNA]</scope>
    <source>
        <strain evidence="2 3">10N.239.312.F12</strain>
    </source>
</reference>
<keyword evidence="1" id="KW-0472">Membrane</keyword>
<keyword evidence="1" id="KW-1133">Transmembrane helix</keyword>
<keyword evidence="3" id="KW-1185">Reference proteome</keyword>
<comment type="caution">
    <text evidence="2">The sequence shown here is derived from an EMBL/GenBank/DDBJ whole genome shotgun (WGS) entry which is preliminary data.</text>
</comment>
<dbReference type="Proteomes" id="UP001570071">
    <property type="component" value="Unassembled WGS sequence"/>
</dbReference>
<feature type="transmembrane region" description="Helical" evidence="1">
    <location>
        <begin position="7"/>
        <end position="27"/>
    </location>
</feature>
<name>A0ABV4MTX6_9VIBR</name>
<gene>
    <name evidence="2" type="ORF">AB6D66_05950</name>
</gene>
<dbReference type="RefSeq" id="WP_017629413.1">
    <property type="nucleotide sequence ID" value="NZ_JBFSSG010000008.1"/>
</dbReference>